<dbReference type="Gene3D" id="1.10.3210.10">
    <property type="entry name" value="Hypothetical protein af1432"/>
    <property type="match status" value="1"/>
</dbReference>
<dbReference type="InterPro" id="IPR006675">
    <property type="entry name" value="HDIG_dom"/>
</dbReference>
<evidence type="ECO:0000256" key="1">
    <source>
        <dbReference type="SAM" id="Phobius"/>
    </source>
</evidence>
<evidence type="ECO:0000313" key="4">
    <source>
        <dbReference type="Proteomes" id="UP000002453"/>
    </source>
</evidence>
<gene>
    <name evidence="3" type="ordered locus">THA_504</name>
</gene>
<keyword evidence="4" id="KW-1185">Reference proteome</keyword>
<dbReference type="NCBIfam" id="TIGR00277">
    <property type="entry name" value="HDIG"/>
    <property type="match status" value="1"/>
</dbReference>
<dbReference type="eggNOG" id="COG2206">
    <property type="taxonomic scope" value="Bacteria"/>
</dbReference>
<feature type="transmembrane region" description="Helical" evidence="1">
    <location>
        <begin position="7"/>
        <end position="36"/>
    </location>
</feature>
<dbReference type="SUPFAM" id="SSF55781">
    <property type="entry name" value="GAF domain-like"/>
    <property type="match status" value="1"/>
</dbReference>
<keyword evidence="1" id="KW-0472">Membrane</keyword>
<feature type="domain" description="HD-GYP" evidence="2">
    <location>
        <begin position="273"/>
        <end position="460"/>
    </location>
</feature>
<dbReference type="Proteomes" id="UP000002453">
    <property type="component" value="Chromosome"/>
</dbReference>
<dbReference type="InterPro" id="IPR029016">
    <property type="entry name" value="GAF-like_dom_sf"/>
</dbReference>
<dbReference type="SMART" id="SM00471">
    <property type="entry name" value="HDc"/>
    <property type="match status" value="1"/>
</dbReference>
<dbReference type="AlphaFoldDB" id="B7IFX9"/>
<evidence type="ECO:0000259" key="2">
    <source>
        <dbReference type="PROSITE" id="PS51832"/>
    </source>
</evidence>
<dbReference type="Pfam" id="PF13487">
    <property type="entry name" value="HD_5"/>
    <property type="match status" value="1"/>
</dbReference>
<dbReference type="OrthoDB" id="49022at2"/>
<keyword evidence="1" id="KW-1133">Transmembrane helix</keyword>
<name>B7IFX9_THEAB</name>
<dbReference type="PANTHER" id="PTHR43155">
    <property type="entry name" value="CYCLIC DI-GMP PHOSPHODIESTERASE PA4108-RELATED"/>
    <property type="match status" value="1"/>
</dbReference>
<reference evidence="3 4" key="1">
    <citation type="journal article" date="2009" name="J. Bacteriol.">
        <title>The genome of Thermosipho africanus TCF52B: lateral genetic connections to the Firmicutes and Archaea.</title>
        <authorList>
            <person name="Nesboe C.L."/>
            <person name="Bapteste E."/>
            <person name="Curtis B."/>
            <person name="Dahle H."/>
            <person name="Lopez P."/>
            <person name="Macleod D."/>
            <person name="Dlutek M."/>
            <person name="Bowman S."/>
            <person name="Zhaxybayeva O."/>
            <person name="Birkeland N.-K."/>
            <person name="Doolittle W.F."/>
        </authorList>
    </citation>
    <scope>NUCLEOTIDE SEQUENCE [LARGE SCALE GENOMIC DNA]</scope>
    <source>
        <strain evidence="3 4">TCF52B</strain>
    </source>
</reference>
<evidence type="ECO:0000313" key="3">
    <source>
        <dbReference type="EMBL" id="ACJ74993.1"/>
    </source>
</evidence>
<dbReference type="KEGG" id="taf:THA_504"/>
<accession>B7IFX9</accession>
<dbReference type="CDD" id="cd00077">
    <property type="entry name" value="HDc"/>
    <property type="match status" value="1"/>
</dbReference>
<dbReference type="STRING" id="484019.THA_504"/>
<dbReference type="InterPro" id="IPR003607">
    <property type="entry name" value="HD/PDEase_dom"/>
</dbReference>
<dbReference type="PROSITE" id="PS51832">
    <property type="entry name" value="HD_GYP"/>
    <property type="match status" value="1"/>
</dbReference>
<dbReference type="InterPro" id="IPR037522">
    <property type="entry name" value="HD_GYP_dom"/>
</dbReference>
<protein>
    <submittedName>
        <fullName evidence="3">HD domain protein</fullName>
    </submittedName>
</protein>
<dbReference type="HOGENOM" id="CLU_594374_0_0_0"/>
<dbReference type="Gene3D" id="3.30.450.40">
    <property type="match status" value="1"/>
</dbReference>
<dbReference type="SUPFAM" id="SSF109604">
    <property type="entry name" value="HD-domain/PDEase-like"/>
    <property type="match status" value="1"/>
</dbReference>
<organism evidence="3 4">
    <name type="scientific">Thermosipho africanus (strain TCF52B)</name>
    <dbReference type="NCBI Taxonomy" id="484019"/>
    <lineage>
        <taxon>Bacteria</taxon>
        <taxon>Thermotogati</taxon>
        <taxon>Thermotogota</taxon>
        <taxon>Thermotogae</taxon>
        <taxon>Thermotogales</taxon>
        <taxon>Fervidobacteriaceae</taxon>
        <taxon>Thermosipho</taxon>
    </lineage>
</organism>
<proteinExistence type="predicted"/>
<dbReference type="EMBL" id="CP001185">
    <property type="protein sequence ID" value="ACJ74993.1"/>
    <property type="molecule type" value="Genomic_DNA"/>
</dbReference>
<keyword evidence="1" id="KW-0812">Transmembrane</keyword>
<sequence>MLFEKCIVIFLSVSLSGVSPIFGVFFLMFLIIYYILKNSYVRFAKELEDELKILKNSMDHFQNYLELSTVNKELRISELDELKERFNYLQKVVLDNEKELQEMFYSEERLRKEVEQLNNLLVSVYDILSNIVPEEDLEEIAHKILKKLIYIIPDVNAGSIILKDGGKYRFYAQMGYSDALKDIVFTDEDYVVAVKYEGFVDGKIFKEFNEKNVFKDKIEKLGSNKIKSSYIIPIYVNNEKLGGICLDSFVNEKLVIPEYATQIFGKLFGNFLYLKLYGKRMEKLFEEILTMLVEVEEKLSNKKHSKMLANVSKIVAEKMGLDVEKVYRAAYLHDIGKIMVDKTVLKKPGRLTEKERKEIESHVKHGYELLNKFEAFKDIAEIVLYHHERCDGKGYPKGLKCEQIPIESKIISAGDVCCTLLIKGYGKEEIINLLRKDVENGKLDGNIVEILIELLRNNII</sequence>